<proteinExistence type="predicted"/>
<reference evidence="1 2" key="1">
    <citation type="journal article" date="2018" name="Genome Biol. Evol.">
        <title>Multiple Roots of Fruiting Body Formation in Amoebozoa.</title>
        <authorList>
            <person name="Hillmann F."/>
            <person name="Forbes G."/>
            <person name="Novohradska S."/>
            <person name="Ferling I."/>
            <person name="Riege K."/>
            <person name="Groth M."/>
            <person name="Westermann M."/>
            <person name="Marz M."/>
            <person name="Spaller T."/>
            <person name="Winckler T."/>
            <person name="Schaap P."/>
            <person name="Glockner G."/>
        </authorList>
    </citation>
    <scope>NUCLEOTIDE SEQUENCE [LARGE SCALE GENOMIC DNA]</scope>
    <source>
        <strain evidence="1 2">Jena</strain>
    </source>
</reference>
<protein>
    <submittedName>
        <fullName evidence="1">Uncharacterized protein</fullName>
    </submittedName>
</protein>
<name>A0A2P6MMY6_9EUKA</name>
<gene>
    <name evidence="1" type="ORF">PROFUN_16650</name>
</gene>
<dbReference type="EMBL" id="MDYQ01000683">
    <property type="protein sequence ID" value="PRP73063.1"/>
    <property type="molecule type" value="Genomic_DNA"/>
</dbReference>
<dbReference type="AlphaFoldDB" id="A0A2P6MMY6"/>
<organism evidence="1 2">
    <name type="scientific">Planoprotostelium fungivorum</name>
    <dbReference type="NCBI Taxonomy" id="1890364"/>
    <lineage>
        <taxon>Eukaryota</taxon>
        <taxon>Amoebozoa</taxon>
        <taxon>Evosea</taxon>
        <taxon>Variosea</taxon>
        <taxon>Cavosteliida</taxon>
        <taxon>Cavosteliaceae</taxon>
        <taxon>Planoprotostelium</taxon>
    </lineage>
</organism>
<comment type="caution">
    <text evidence="1">The sequence shown here is derived from an EMBL/GenBank/DDBJ whole genome shotgun (WGS) entry which is preliminary data.</text>
</comment>
<dbReference type="Proteomes" id="UP000241769">
    <property type="component" value="Unassembled WGS sequence"/>
</dbReference>
<evidence type="ECO:0000313" key="2">
    <source>
        <dbReference type="Proteomes" id="UP000241769"/>
    </source>
</evidence>
<accession>A0A2P6MMY6</accession>
<feature type="non-terminal residue" evidence="1">
    <location>
        <position position="96"/>
    </location>
</feature>
<evidence type="ECO:0000313" key="1">
    <source>
        <dbReference type="EMBL" id="PRP73063.1"/>
    </source>
</evidence>
<dbReference type="InParanoid" id="A0A2P6MMY6"/>
<keyword evidence="2" id="KW-1185">Reference proteome</keyword>
<sequence>MEASKIMFFRLPENSIYVFRRVLVEIRNCCFSNERNGRYTRKHDRQFFQGLNLSSPSDQEREMPILSPILVRPSLSHKKQPKHKDSQDRLLTCILP</sequence>